<sequence>MAPPLQPLQLVRVSMEITSVAFIAQVGITKDRAGRLTLDCDDSVKSHVQTIHSGALFTLAEAASGEALRVRFSALADQVVPVIRDAEITYRQPATSAVTAFPAISDDAIRTFEQRFARKGRATIEVEVEVTDQRGVVVCSGRFKWLVWEQSTTVGVSGGSAGPLPSLGPLRIASDIARDAPDDAA</sequence>
<dbReference type="InterPro" id="IPR027961">
    <property type="entry name" value="DUF4442"/>
</dbReference>
<dbReference type="AlphaFoldDB" id="A0AAJ0U5E4"/>
<evidence type="ECO:0000313" key="1">
    <source>
        <dbReference type="EMBL" id="MBK1705102.1"/>
    </source>
</evidence>
<reference evidence="1" key="2">
    <citation type="journal article" date="2020" name="Microorganisms">
        <title>Osmotic Adaptation and Compatible Solute Biosynthesis of Phototrophic Bacteria as Revealed from Genome Analyses.</title>
        <authorList>
            <person name="Imhoff J.F."/>
            <person name="Rahn T."/>
            <person name="Kunzel S."/>
            <person name="Keller A."/>
            <person name="Neulinger S.C."/>
        </authorList>
    </citation>
    <scope>NUCLEOTIDE SEQUENCE</scope>
    <source>
        <strain evidence="1">DSM 11080</strain>
    </source>
</reference>
<dbReference type="Gene3D" id="3.10.129.10">
    <property type="entry name" value="Hotdog Thioesterase"/>
    <property type="match status" value="1"/>
</dbReference>
<evidence type="ECO:0008006" key="3">
    <source>
        <dbReference type="Google" id="ProtNLM"/>
    </source>
</evidence>
<protein>
    <recommendedName>
        <fullName evidence="3">DUF4442 domain-containing protein</fullName>
    </recommendedName>
</protein>
<gene>
    <name evidence="1" type="ORF">CKO40_11250</name>
</gene>
<dbReference type="SUPFAM" id="SSF54637">
    <property type="entry name" value="Thioesterase/thiol ester dehydrase-isomerase"/>
    <property type="match status" value="1"/>
</dbReference>
<organism evidence="1 2">
    <name type="scientific">Halochromatium glycolicum</name>
    <dbReference type="NCBI Taxonomy" id="85075"/>
    <lineage>
        <taxon>Bacteria</taxon>
        <taxon>Pseudomonadati</taxon>
        <taxon>Pseudomonadota</taxon>
        <taxon>Gammaproteobacteria</taxon>
        <taxon>Chromatiales</taxon>
        <taxon>Chromatiaceae</taxon>
        <taxon>Halochromatium</taxon>
    </lineage>
</organism>
<dbReference type="InterPro" id="IPR029069">
    <property type="entry name" value="HotDog_dom_sf"/>
</dbReference>
<dbReference type="Proteomes" id="UP001296776">
    <property type="component" value="Unassembled WGS sequence"/>
</dbReference>
<dbReference type="CDD" id="cd03443">
    <property type="entry name" value="PaaI_thioesterase"/>
    <property type="match status" value="1"/>
</dbReference>
<reference evidence="1" key="1">
    <citation type="submission" date="2017-08" db="EMBL/GenBank/DDBJ databases">
        <authorList>
            <person name="Imhoff J.F."/>
            <person name="Rahn T."/>
            <person name="Kuenzel S."/>
            <person name="Neulinger S.C."/>
        </authorList>
    </citation>
    <scope>NUCLEOTIDE SEQUENCE</scope>
    <source>
        <strain evidence="1">DSM 11080</strain>
    </source>
</reference>
<keyword evidence="2" id="KW-1185">Reference proteome</keyword>
<proteinExistence type="predicted"/>
<comment type="caution">
    <text evidence="1">The sequence shown here is derived from an EMBL/GenBank/DDBJ whole genome shotgun (WGS) entry which is preliminary data.</text>
</comment>
<accession>A0AAJ0U5E4</accession>
<dbReference type="EMBL" id="NRSJ01000018">
    <property type="protein sequence ID" value="MBK1705102.1"/>
    <property type="molecule type" value="Genomic_DNA"/>
</dbReference>
<dbReference type="Pfam" id="PF14539">
    <property type="entry name" value="DUF4442"/>
    <property type="match status" value="1"/>
</dbReference>
<evidence type="ECO:0000313" key="2">
    <source>
        <dbReference type="Proteomes" id="UP001296776"/>
    </source>
</evidence>
<name>A0AAJ0U5E4_9GAMM</name>